<gene>
    <name evidence="2" type="ORF">ASZ90_006490</name>
</gene>
<name>A0A0W8FSB0_9ZZZZ</name>
<proteinExistence type="predicted"/>
<dbReference type="SUPFAM" id="SSF53448">
    <property type="entry name" value="Nucleotide-diphospho-sugar transferases"/>
    <property type="match status" value="1"/>
</dbReference>
<accession>A0A0W8FSB0</accession>
<organism evidence="2">
    <name type="scientific">hydrocarbon metagenome</name>
    <dbReference type="NCBI Taxonomy" id="938273"/>
    <lineage>
        <taxon>unclassified sequences</taxon>
        <taxon>metagenomes</taxon>
        <taxon>ecological metagenomes</taxon>
    </lineage>
</organism>
<protein>
    <submittedName>
        <fullName evidence="2">Glycosyl transferase, family 2</fullName>
    </submittedName>
</protein>
<dbReference type="GO" id="GO:0016740">
    <property type="term" value="F:transferase activity"/>
    <property type="evidence" value="ECO:0007669"/>
    <property type="project" value="UniProtKB-KW"/>
</dbReference>
<evidence type="ECO:0000313" key="2">
    <source>
        <dbReference type="EMBL" id="KUG23684.1"/>
    </source>
</evidence>
<feature type="domain" description="Glycosyltransferase 2-like" evidence="1">
    <location>
        <begin position="6"/>
        <end position="135"/>
    </location>
</feature>
<dbReference type="EMBL" id="LNQE01000890">
    <property type="protein sequence ID" value="KUG23684.1"/>
    <property type="molecule type" value="Genomic_DNA"/>
</dbReference>
<evidence type="ECO:0000259" key="1">
    <source>
        <dbReference type="Pfam" id="PF00535"/>
    </source>
</evidence>
<dbReference type="Gene3D" id="3.90.550.10">
    <property type="entry name" value="Spore Coat Polysaccharide Biosynthesis Protein SpsA, Chain A"/>
    <property type="match status" value="1"/>
</dbReference>
<dbReference type="InterPro" id="IPR029044">
    <property type="entry name" value="Nucleotide-diphossugar_trans"/>
</dbReference>
<keyword evidence="2" id="KW-0808">Transferase</keyword>
<dbReference type="PANTHER" id="PTHR48090">
    <property type="entry name" value="UNDECAPRENYL-PHOSPHATE 4-DEOXY-4-FORMAMIDO-L-ARABINOSE TRANSFERASE-RELATED"/>
    <property type="match status" value="1"/>
</dbReference>
<dbReference type="AlphaFoldDB" id="A0A0W8FSB0"/>
<sequence>MDKLYIVMPAYNEEKAIANVVDEWHNVIEKAGHDSKLLIFNDGSKDNTLKVLDNIRSKYQRLVLVNKENEGHGPTCTLAYKYAIAENAEWIFQTDSDGQTNSSDFWHFWEKRNNYDFIIGCRPKRADGLVRRLISQTLKIIIFVIFKVIVKDANTPFRLMKVERLRKYIPAIPGDFFLPNTLLSVMITKNKEKIFWQKITFAERSTGASSISPAKIGKLGITLIKQLYKLRNVKI</sequence>
<comment type="caution">
    <text evidence="2">The sequence shown here is derived from an EMBL/GenBank/DDBJ whole genome shotgun (WGS) entry which is preliminary data.</text>
</comment>
<reference evidence="2" key="1">
    <citation type="journal article" date="2015" name="Proc. Natl. Acad. Sci. U.S.A.">
        <title>Networks of energetic and metabolic interactions define dynamics in microbial communities.</title>
        <authorList>
            <person name="Embree M."/>
            <person name="Liu J.K."/>
            <person name="Al-Bassam M.M."/>
            <person name="Zengler K."/>
        </authorList>
    </citation>
    <scope>NUCLEOTIDE SEQUENCE</scope>
</reference>
<dbReference type="CDD" id="cd04179">
    <property type="entry name" value="DPM_DPG-synthase_like"/>
    <property type="match status" value="1"/>
</dbReference>
<dbReference type="InterPro" id="IPR050256">
    <property type="entry name" value="Glycosyltransferase_2"/>
</dbReference>
<dbReference type="InterPro" id="IPR001173">
    <property type="entry name" value="Glyco_trans_2-like"/>
</dbReference>
<dbReference type="Pfam" id="PF00535">
    <property type="entry name" value="Glycos_transf_2"/>
    <property type="match status" value="1"/>
</dbReference>